<evidence type="ECO:0000313" key="5">
    <source>
        <dbReference type="EMBL" id="KFD72096.1"/>
    </source>
</evidence>
<name>A0A085MNL0_9BILA</name>
<feature type="region of interest" description="Disordered" evidence="1">
    <location>
        <begin position="32"/>
        <end position="60"/>
    </location>
</feature>
<accession>A0A085MNL0</accession>
<keyword evidence="6" id="KW-1185">Reference proteome</keyword>
<dbReference type="AlphaFoldDB" id="A0A085MNL0"/>
<dbReference type="Proteomes" id="UP000030764">
    <property type="component" value="Unassembled WGS sequence"/>
</dbReference>
<dbReference type="EMBL" id="KL367479">
    <property type="protein sequence ID" value="KFD72096.1"/>
    <property type="molecule type" value="Genomic_DNA"/>
</dbReference>
<protein>
    <submittedName>
        <fullName evidence="2">Uncharacterized protein</fullName>
    </submittedName>
</protein>
<reference evidence="2 6" key="1">
    <citation type="journal article" date="2014" name="Nat. Genet.">
        <title>Genome and transcriptome of the porcine whipworm Trichuris suis.</title>
        <authorList>
            <person name="Jex A.R."/>
            <person name="Nejsum P."/>
            <person name="Schwarz E.M."/>
            <person name="Hu L."/>
            <person name="Young N.D."/>
            <person name="Hall R.S."/>
            <person name="Korhonen P.K."/>
            <person name="Liao S."/>
            <person name="Thamsborg S."/>
            <person name="Xia J."/>
            <person name="Xu P."/>
            <person name="Wang S."/>
            <person name="Scheerlinck J.P."/>
            <person name="Hofmann A."/>
            <person name="Sternberg P.W."/>
            <person name="Wang J."/>
            <person name="Gasser R.B."/>
        </authorList>
    </citation>
    <scope>NUCLEOTIDE SEQUENCE [LARGE SCALE GENOMIC DNA]</scope>
    <source>
        <strain evidence="3">DCEP-RM93F</strain>
        <strain evidence="2">DCEP-RM93M</strain>
    </source>
</reference>
<evidence type="ECO:0000256" key="1">
    <source>
        <dbReference type="SAM" id="MobiDB-lite"/>
    </source>
</evidence>
<dbReference type="EMBL" id="KL367775">
    <property type="protein sequence ID" value="KFD59666.1"/>
    <property type="molecule type" value="Genomic_DNA"/>
</dbReference>
<evidence type="ECO:0000313" key="3">
    <source>
        <dbReference type="EMBL" id="KFD59666.1"/>
    </source>
</evidence>
<dbReference type="Proteomes" id="UP000030758">
    <property type="component" value="Unassembled WGS sequence"/>
</dbReference>
<dbReference type="EMBL" id="KL367479">
    <property type="protein sequence ID" value="KFD72093.1"/>
    <property type="molecule type" value="Genomic_DNA"/>
</dbReference>
<evidence type="ECO:0000313" key="6">
    <source>
        <dbReference type="Proteomes" id="UP000030764"/>
    </source>
</evidence>
<sequence length="60" mass="6495">MCAYCCPTLPAAANSSNRNNEKNFFKATAFERQPLAGNGAPPEARCSDDGIEKMGREKNT</sequence>
<dbReference type="EMBL" id="KL363183">
    <property type="protein sequence ID" value="KFD58806.1"/>
    <property type="molecule type" value="Genomic_DNA"/>
</dbReference>
<evidence type="ECO:0000313" key="4">
    <source>
        <dbReference type="EMBL" id="KFD72093.1"/>
    </source>
</evidence>
<feature type="compositionally biased region" description="Basic and acidic residues" evidence="1">
    <location>
        <begin position="45"/>
        <end position="60"/>
    </location>
</feature>
<organism evidence="2 6">
    <name type="scientific">Trichuris suis</name>
    <name type="common">pig whipworm</name>
    <dbReference type="NCBI Taxonomy" id="68888"/>
    <lineage>
        <taxon>Eukaryota</taxon>
        <taxon>Metazoa</taxon>
        <taxon>Ecdysozoa</taxon>
        <taxon>Nematoda</taxon>
        <taxon>Enoplea</taxon>
        <taxon>Dorylaimia</taxon>
        <taxon>Trichinellida</taxon>
        <taxon>Trichuridae</taxon>
        <taxon>Trichuris</taxon>
    </lineage>
</organism>
<proteinExistence type="predicted"/>
<evidence type="ECO:0000313" key="2">
    <source>
        <dbReference type="EMBL" id="KFD58806.1"/>
    </source>
</evidence>
<gene>
    <name evidence="2" type="ORF">M513_00499</name>
    <name evidence="4" type="ORF">M514_00499</name>
    <name evidence="5" type="ORF">M514_15798</name>
    <name evidence="3" type="ORF">M514_28156</name>
</gene>